<evidence type="ECO:0000313" key="2">
    <source>
        <dbReference type="Proteomes" id="UP000651010"/>
    </source>
</evidence>
<sequence length="175" mass="19694">MQLSELGERVCILGPSNSGKSTLAAALGRKLGAPVVHLDQLHHLPNSDWLPRPAPEFLALHDEAIGAERWVIDGNYSSCMPQRLQRATGVILLDVSTATSLFRYLRRTLLESGRVGALEGAGERVKWSMLHYISVTTPLNRRRYREIYRQVSLAKVYLPSRRAVRACYEAWGLQR</sequence>
<dbReference type="PANTHER" id="PTHR37816:SF3">
    <property type="entry name" value="MODULATES DNA TOPOLOGY"/>
    <property type="match status" value="1"/>
</dbReference>
<gene>
    <name evidence="1" type="ORF">IGX34_10945</name>
</gene>
<dbReference type="PANTHER" id="PTHR37816">
    <property type="entry name" value="YALI0E33011P"/>
    <property type="match status" value="1"/>
</dbReference>
<keyword evidence="2" id="KW-1185">Reference proteome</keyword>
<name>A0ABR9GA23_9GAMM</name>
<proteinExistence type="predicted"/>
<dbReference type="EMBL" id="JACZZA010000006">
    <property type="protein sequence ID" value="MBE1160908.1"/>
    <property type="molecule type" value="Genomic_DNA"/>
</dbReference>
<accession>A0ABR9GA23</accession>
<dbReference type="RefSeq" id="WP_192555770.1">
    <property type="nucleotide sequence ID" value="NZ_JACZZA010000006.1"/>
</dbReference>
<dbReference type="InterPro" id="IPR027417">
    <property type="entry name" value="P-loop_NTPase"/>
</dbReference>
<dbReference type="SUPFAM" id="SSF52540">
    <property type="entry name" value="P-loop containing nucleoside triphosphate hydrolases"/>
    <property type="match status" value="1"/>
</dbReference>
<protein>
    <submittedName>
        <fullName evidence="1">AAA family ATPase</fullName>
    </submittedName>
</protein>
<comment type="caution">
    <text evidence="1">The sequence shown here is derived from an EMBL/GenBank/DDBJ whole genome shotgun (WGS) entry which is preliminary data.</text>
</comment>
<organism evidence="1 2">
    <name type="scientific">Dyella acidiphila</name>
    <dbReference type="NCBI Taxonomy" id="2775866"/>
    <lineage>
        <taxon>Bacteria</taxon>
        <taxon>Pseudomonadati</taxon>
        <taxon>Pseudomonadota</taxon>
        <taxon>Gammaproteobacteria</taxon>
        <taxon>Lysobacterales</taxon>
        <taxon>Rhodanobacteraceae</taxon>
        <taxon>Dyella</taxon>
    </lineage>
</organism>
<dbReference type="Proteomes" id="UP000651010">
    <property type="component" value="Unassembled WGS sequence"/>
</dbReference>
<reference evidence="1 2" key="1">
    <citation type="submission" date="2020-09" db="EMBL/GenBank/DDBJ databases">
        <title>Dyella sp. 7MK23 isolated from forest soil.</title>
        <authorList>
            <person name="Fu J."/>
        </authorList>
    </citation>
    <scope>NUCLEOTIDE SEQUENCE [LARGE SCALE GENOMIC DNA]</scope>
    <source>
        <strain evidence="1 2">7MK23</strain>
    </source>
</reference>
<dbReference type="Gene3D" id="3.40.50.300">
    <property type="entry name" value="P-loop containing nucleotide triphosphate hydrolases"/>
    <property type="match status" value="1"/>
</dbReference>
<evidence type="ECO:0000313" key="1">
    <source>
        <dbReference type="EMBL" id="MBE1160908.1"/>
    </source>
</evidence>
<dbReference type="InterPro" id="IPR052922">
    <property type="entry name" value="Cytidylate_Kinase-2"/>
</dbReference>